<evidence type="ECO:0000313" key="2">
    <source>
        <dbReference type="Proteomes" id="UP000540787"/>
    </source>
</evidence>
<dbReference type="Pfam" id="PF09867">
    <property type="entry name" value="TagF_N"/>
    <property type="match status" value="1"/>
</dbReference>
<dbReference type="Gene3D" id="3.40.1730.10">
    <property type="entry name" value="pa0076 domain"/>
    <property type="match status" value="1"/>
</dbReference>
<comment type="caution">
    <text evidence="1">The sequence shown here is derived from an EMBL/GenBank/DDBJ whole genome shotgun (WGS) entry which is preliminary data.</text>
</comment>
<reference evidence="1 2" key="1">
    <citation type="submission" date="2020-08" db="EMBL/GenBank/DDBJ databases">
        <title>The Agave Microbiome: Exploring the role of microbial communities in plant adaptations to desert environments.</title>
        <authorList>
            <person name="Partida-Martinez L.P."/>
        </authorList>
    </citation>
    <scope>NUCLEOTIDE SEQUENCE [LARGE SCALE GENOMIC DNA]</scope>
    <source>
        <strain evidence="1 2">AT3.2</strain>
    </source>
</reference>
<dbReference type="InterPro" id="IPR038225">
    <property type="entry name" value="TagF_sf"/>
</dbReference>
<organism evidence="1 2">
    <name type="scientific">Massilia aurea</name>
    <dbReference type="NCBI Taxonomy" id="373040"/>
    <lineage>
        <taxon>Bacteria</taxon>
        <taxon>Pseudomonadati</taxon>
        <taxon>Pseudomonadota</taxon>
        <taxon>Betaproteobacteria</taxon>
        <taxon>Burkholderiales</taxon>
        <taxon>Oxalobacteraceae</taxon>
        <taxon>Telluria group</taxon>
        <taxon>Massilia</taxon>
    </lineage>
</organism>
<accession>A0A7W9X4U7</accession>
<gene>
    <name evidence="1" type="ORF">HD842_004738</name>
</gene>
<dbReference type="NCBIfam" id="TIGR03373">
    <property type="entry name" value="VI_minor_4"/>
    <property type="match status" value="1"/>
</dbReference>
<proteinExistence type="predicted"/>
<dbReference type="EMBL" id="JACHBX010000006">
    <property type="protein sequence ID" value="MBB6136560.1"/>
    <property type="molecule type" value="Genomic_DNA"/>
</dbReference>
<evidence type="ECO:0000313" key="1">
    <source>
        <dbReference type="EMBL" id="MBB6136560.1"/>
    </source>
</evidence>
<sequence>MSRPVAIPVGYFGKIPTRADFVKASENAALSSMLDAWLAQAIDLLSADARWKRNYDALAPINFAFIGPRRGRAVAGHLVASTDQSGRRFPFLLMSTMAITTPATFVANSPLMLARLWNRLETISADVMRAQEPAPVLQTAATATVDFDPDSTASTAELNGFMAQQTVGSLDAMLGRAGFHVSTRQILLALGLLLQPVMATSSSRLEKSLVLPLPAEALQRQQVAAFWMHLITPFLLRADFELSVFVTHQDERPVLVLGFSGASAQTLQAIMDPQVGLEHHIGFDQLDWVEDQVSADYAIKKVSTYLAQGALSLKSAGESLHAAFIGT</sequence>
<dbReference type="InterPro" id="IPR017748">
    <property type="entry name" value="TagF"/>
</dbReference>
<dbReference type="AlphaFoldDB" id="A0A7W9X4U7"/>
<dbReference type="RefSeq" id="WP_183558540.1">
    <property type="nucleotide sequence ID" value="NZ_JACHBX010000006.1"/>
</dbReference>
<name>A0A7W9X4U7_9BURK</name>
<protein>
    <submittedName>
        <fullName evidence="1">Type VI secretion system protein ImpM</fullName>
    </submittedName>
</protein>
<keyword evidence="2" id="KW-1185">Reference proteome</keyword>
<dbReference type="Proteomes" id="UP000540787">
    <property type="component" value="Unassembled WGS sequence"/>
</dbReference>